<dbReference type="SUPFAM" id="SSF52540">
    <property type="entry name" value="P-loop containing nucleoside triphosphate hydrolases"/>
    <property type="match status" value="1"/>
</dbReference>
<dbReference type="Gene3D" id="1.10.1420.10">
    <property type="match status" value="2"/>
</dbReference>
<dbReference type="GO" id="GO:0005829">
    <property type="term" value="C:cytosol"/>
    <property type="evidence" value="ECO:0007669"/>
    <property type="project" value="TreeGrafter"/>
</dbReference>
<dbReference type="FunFam" id="3.40.50.300:FF:000870">
    <property type="entry name" value="MutS protein homolog 4"/>
    <property type="match status" value="1"/>
</dbReference>
<keyword evidence="6" id="KW-0234">DNA repair</keyword>
<protein>
    <recommendedName>
        <fullName evidence="8">DNA mismatch repair proteins mutS family domain-containing protein</fullName>
    </recommendedName>
</protein>
<dbReference type="SMART" id="SM00534">
    <property type="entry name" value="MUTSac"/>
    <property type="match status" value="1"/>
</dbReference>
<dbReference type="SUPFAM" id="SSF48334">
    <property type="entry name" value="DNA repair protein MutS, domain III"/>
    <property type="match status" value="1"/>
</dbReference>
<dbReference type="SUPFAM" id="SSF53150">
    <property type="entry name" value="DNA repair protein MutS, domain II"/>
    <property type="match status" value="1"/>
</dbReference>
<evidence type="ECO:0000256" key="3">
    <source>
        <dbReference type="ARBA" id="ARBA00022763"/>
    </source>
</evidence>
<dbReference type="GO" id="GO:0005524">
    <property type="term" value="F:ATP binding"/>
    <property type="evidence" value="ECO:0007669"/>
    <property type="project" value="UniProtKB-KW"/>
</dbReference>
<evidence type="ECO:0000256" key="6">
    <source>
        <dbReference type="ARBA" id="ARBA00023204"/>
    </source>
</evidence>
<dbReference type="Gene3D" id="3.40.1170.10">
    <property type="entry name" value="DNA repair protein MutS, domain I"/>
    <property type="match status" value="1"/>
</dbReference>
<dbReference type="InterPro" id="IPR007860">
    <property type="entry name" value="DNA_mmatch_repair_MutS_con_dom"/>
</dbReference>
<dbReference type="InterPro" id="IPR007861">
    <property type="entry name" value="DNA_mismatch_repair_MutS_clamp"/>
</dbReference>
<dbReference type="InterPro" id="IPR005748">
    <property type="entry name" value="DNA_mismatch_repair_MutS"/>
</dbReference>
<dbReference type="InterPro" id="IPR045076">
    <property type="entry name" value="MutS"/>
</dbReference>
<feature type="domain" description="DNA mismatch repair proteins mutS family" evidence="8">
    <location>
        <begin position="711"/>
        <end position="727"/>
    </location>
</feature>
<dbReference type="GO" id="GO:0140664">
    <property type="term" value="F:ATP-dependent DNA damage sensor activity"/>
    <property type="evidence" value="ECO:0007669"/>
    <property type="project" value="InterPro"/>
</dbReference>
<evidence type="ECO:0000313" key="9">
    <source>
        <dbReference type="EMBL" id="KKM87736.1"/>
    </source>
</evidence>
<evidence type="ECO:0000256" key="1">
    <source>
        <dbReference type="ARBA" id="ARBA00006271"/>
    </source>
</evidence>
<comment type="similarity">
    <text evidence="1">Belongs to the DNA mismatch repair MutS family.</text>
</comment>
<evidence type="ECO:0000256" key="5">
    <source>
        <dbReference type="ARBA" id="ARBA00023125"/>
    </source>
</evidence>
<dbReference type="GO" id="GO:0006298">
    <property type="term" value="P:mismatch repair"/>
    <property type="evidence" value="ECO:0007669"/>
    <property type="project" value="InterPro"/>
</dbReference>
<dbReference type="InterPro" id="IPR016151">
    <property type="entry name" value="DNA_mismatch_repair_MutS_N"/>
</dbReference>
<dbReference type="Pfam" id="PF05190">
    <property type="entry name" value="MutS_IV"/>
    <property type="match status" value="1"/>
</dbReference>
<dbReference type="HAMAP" id="MF_00096">
    <property type="entry name" value="MutS"/>
    <property type="match status" value="1"/>
</dbReference>
<dbReference type="PIRSF" id="PIRSF037677">
    <property type="entry name" value="DNA_mis_repair_Msh6"/>
    <property type="match status" value="1"/>
</dbReference>
<dbReference type="NCBIfam" id="NF003810">
    <property type="entry name" value="PRK05399.1"/>
    <property type="match status" value="1"/>
</dbReference>
<dbReference type="InterPro" id="IPR036678">
    <property type="entry name" value="MutS_con_dom_sf"/>
</dbReference>
<dbReference type="PANTHER" id="PTHR11361:SF34">
    <property type="entry name" value="DNA MISMATCH REPAIR PROTEIN MSH1, MITOCHONDRIAL"/>
    <property type="match status" value="1"/>
</dbReference>
<dbReference type="SUPFAM" id="SSF55271">
    <property type="entry name" value="DNA repair protein MutS, domain I"/>
    <property type="match status" value="1"/>
</dbReference>
<dbReference type="Pfam" id="PF00488">
    <property type="entry name" value="MutS_V"/>
    <property type="match status" value="1"/>
</dbReference>
<dbReference type="PROSITE" id="PS00486">
    <property type="entry name" value="DNA_MISMATCH_REPAIR_2"/>
    <property type="match status" value="1"/>
</dbReference>
<organism evidence="9">
    <name type="scientific">marine sediment metagenome</name>
    <dbReference type="NCBI Taxonomy" id="412755"/>
    <lineage>
        <taxon>unclassified sequences</taxon>
        <taxon>metagenomes</taxon>
        <taxon>ecological metagenomes</taxon>
    </lineage>
</organism>
<dbReference type="InterPro" id="IPR007695">
    <property type="entry name" value="DNA_mismatch_repair_MutS-lik_N"/>
</dbReference>
<name>A0A0F9LKK1_9ZZZZ</name>
<gene>
    <name evidence="9" type="ORF">LCGC14_1265910</name>
</gene>
<proteinExistence type="inferred from homology"/>
<dbReference type="Pfam" id="PF01624">
    <property type="entry name" value="MutS_I"/>
    <property type="match status" value="1"/>
</dbReference>
<keyword evidence="5" id="KW-0238">DNA-binding</keyword>
<dbReference type="EMBL" id="LAZR01007060">
    <property type="protein sequence ID" value="KKM87736.1"/>
    <property type="molecule type" value="Genomic_DNA"/>
</dbReference>
<evidence type="ECO:0000256" key="2">
    <source>
        <dbReference type="ARBA" id="ARBA00022741"/>
    </source>
</evidence>
<dbReference type="NCBIfam" id="TIGR01070">
    <property type="entry name" value="mutS1"/>
    <property type="match status" value="1"/>
</dbReference>
<sequence length="925" mass="106303">MVLDDIDPKKLTPMMKHWWSIKKKYPEHLLAYRMGDFFEFFYDDAERISRLIGITLTKRKIGNDSYPLAGVPHHAVTNHFTNLINQGQTIVIVDQLEDPSTVKGRIVKRGVTRILSPGTVIDGNMLKSNDNNYIASLVKEKGGFGIAFADISTGEFLTTEFSSKDRDPLEKLLSIFSQYDPVELIIPSELKRDERLFLHITDLTKAIIKTYDDYVFNIDESYTLITRHFKISNLEGFGLEGSKLAIQSAGGLLAFLKETQRDIIPNIFKINLLQESKNLHLDYITQRNLELVTSLREKGKDSTLFSVFNQTHTPMGARLLKKIILQPLLNREEIKRRLNIVQKFKDDIFLRSDLREELRYIGDLERFINRVNYTTRTNARDLINIKNSLENIPKIRTLLEKAGIPEISHFLTIINDFKETRSLIETTIKEDSPITVKEGNIIKDGFNEKLDDLRDILNNGMTYILRYEEEQKKRWNLTSGLKVGHNNIMGYYIQITNRSLDLISKIPEDYHERATLKNAKRFTTEKLKELEEKIIAAEEKINDLEYEIFCNIRDTVVKVTRKILETTKNIALIDVLTCFAEIAEKYDYCRPKITEDDKIIIKQGRHPVVEHINISDKFIPNDCCLDTKNEHLLIITGPNMAGKSTFLRQIALICIIAQMGSFVPAKSASIGIIDHIFTRIGASDDLARKLSTFMIEMTETAKILNYATPKSLIIIDELGRGTSTSDGQSIAMATLEKLHELKIKTLFSTHYHQLTEIDLPGVKNYHLDIIENSNGSINFVRKLKLGSTDKSYGIHVAKLAGIPDDVIIRAFEILEQIEKSDSFRTTVKENGNNNSTNKIYDKIIDGKKHELEEFNTEINRLSELLDKKREELSNKEEEIEDKTKKIEELEKLNLKKTKISQKFDSKKKKYVQTNLFGSPIKRESM</sequence>
<dbReference type="InterPro" id="IPR007696">
    <property type="entry name" value="DNA_mismatch_repair_MutS_core"/>
</dbReference>
<evidence type="ECO:0000256" key="7">
    <source>
        <dbReference type="SAM" id="Coils"/>
    </source>
</evidence>
<dbReference type="PANTHER" id="PTHR11361">
    <property type="entry name" value="DNA MISMATCH REPAIR PROTEIN MUTS FAMILY MEMBER"/>
    <property type="match status" value="1"/>
</dbReference>
<dbReference type="SMART" id="SM00533">
    <property type="entry name" value="MUTSd"/>
    <property type="match status" value="1"/>
</dbReference>
<keyword evidence="4" id="KW-0067">ATP-binding</keyword>
<dbReference type="InterPro" id="IPR027417">
    <property type="entry name" value="P-loop_NTPase"/>
</dbReference>
<keyword evidence="7" id="KW-0175">Coiled coil</keyword>
<keyword evidence="2" id="KW-0547">Nucleotide-binding</keyword>
<dbReference type="InterPro" id="IPR000432">
    <property type="entry name" value="DNA_mismatch_repair_MutS_C"/>
</dbReference>
<dbReference type="Pfam" id="PF05188">
    <property type="entry name" value="MutS_II"/>
    <property type="match status" value="1"/>
</dbReference>
<dbReference type="InterPro" id="IPR036187">
    <property type="entry name" value="DNA_mismatch_repair_MutS_sf"/>
</dbReference>
<evidence type="ECO:0000259" key="8">
    <source>
        <dbReference type="PROSITE" id="PS00486"/>
    </source>
</evidence>
<comment type="caution">
    <text evidence="9">The sequence shown here is derived from an EMBL/GenBank/DDBJ whole genome shotgun (WGS) entry which is preliminary data.</text>
</comment>
<evidence type="ECO:0000256" key="4">
    <source>
        <dbReference type="ARBA" id="ARBA00022840"/>
    </source>
</evidence>
<accession>A0A0F9LKK1</accession>
<reference evidence="9" key="1">
    <citation type="journal article" date="2015" name="Nature">
        <title>Complex archaea that bridge the gap between prokaryotes and eukaryotes.</title>
        <authorList>
            <person name="Spang A."/>
            <person name="Saw J.H."/>
            <person name="Jorgensen S.L."/>
            <person name="Zaremba-Niedzwiedzka K."/>
            <person name="Martijn J."/>
            <person name="Lind A.E."/>
            <person name="van Eijk R."/>
            <person name="Schleper C."/>
            <person name="Guy L."/>
            <person name="Ettema T.J."/>
        </authorList>
    </citation>
    <scope>NUCLEOTIDE SEQUENCE</scope>
</reference>
<dbReference type="Gene3D" id="3.40.50.300">
    <property type="entry name" value="P-loop containing nucleotide triphosphate hydrolases"/>
    <property type="match status" value="1"/>
</dbReference>
<dbReference type="GO" id="GO:0030983">
    <property type="term" value="F:mismatched DNA binding"/>
    <property type="evidence" value="ECO:0007669"/>
    <property type="project" value="InterPro"/>
</dbReference>
<feature type="coiled-coil region" evidence="7">
    <location>
        <begin position="844"/>
        <end position="895"/>
    </location>
</feature>
<dbReference type="Pfam" id="PF05192">
    <property type="entry name" value="MutS_III"/>
    <property type="match status" value="1"/>
</dbReference>
<feature type="coiled-coil region" evidence="7">
    <location>
        <begin position="513"/>
        <end position="547"/>
    </location>
</feature>
<dbReference type="Gene3D" id="3.30.420.110">
    <property type="entry name" value="MutS, connector domain"/>
    <property type="match status" value="1"/>
</dbReference>
<dbReference type="InterPro" id="IPR017261">
    <property type="entry name" value="DNA_mismatch_repair_MutS/MSH"/>
</dbReference>
<feature type="non-terminal residue" evidence="9">
    <location>
        <position position="925"/>
    </location>
</feature>
<dbReference type="AlphaFoldDB" id="A0A0F9LKK1"/>
<keyword evidence="3" id="KW-0227">DNA damage</keyword>